<dbReference type="HOGENOM" id="CLU_2725551_0_0_1"/>
<evidence type="ECO:0000313" key="1">
    <source>
        <dbReference type="EMBL" id="ERN08834.1"/>
    </source>
</evidence>
<sequence length="72" mass="8015">MEANDCSSGLAEKEVNFDMEGENTEALVRERGLLRNDGCSGLTEKEVHLGDEEEMFEFLGKGRGLLGFFWIG</sequence>
<reference evidence="2" key="1">
    <citation type="journal article" date="2013" name="Science">
        <title>The Amborella genome and the evolution of flowering plants.</title>
        <authorList>
            <consortium name="Amborella Genome Project"/>
        </authorList>
    </citation>
    <scope>NUCLEOTIDE SEQUENCE [LARGE SCALE GENOMIC DNA]</scope>
</reference>
<dbReference type="Proteomes" id="UP000017836">
    <property type="component" value="Unassembled WGS sequence"/>
</dbReference>
<dbReference type="Gramene" id="ERN08834">
    <property type="protein sequence ID" value="ERN08834"/>
    <property type="gene ID" value="AMTR_s00015p00033830"/>
</dbReference>
<accession>W1PM34</accession>
<dbReference type="AlphaFoldDB" id="W1PM34"/>
<dbReference type="EMBL" id="KI393208">
    <property type="protein sequence ID" value="ERN08834.1"/>
    <property type="molecule type" value="Genomic_DNA"/>
</dbReference>
<name>W1PM34_AMBTC</name>
<proteinExistence type="predicted"/>
<evidence type="ECO:0000313" key="2">
    <source>
        <dbReference type="Proteomes" id="UP000017836"/>
    </source>
</evidence>
<gene>
    <name evidence="1" type="ORF">AMTR_s00015p00033830</name>
</gene>
<organism evidence="1 2">
    <name type="scientific">Amborella trichopoda</name>
    <dbReference type="NCBI Taxonomy" id="13333"/>
    <lineage>
        <taxon>Eukaryota</taxon>
        <taxon>Viridiplantae</taxon>
        <taxon>Streptophyta</taxon>
        <taxon>Embryophyta</taxon>
        <taxon>Tracheophyta</taxon>
        <taxon>Spermatophyta</taxon>
        <taxon>Magnoliopsida</taxon>
        <taxon>Amborellales</taxon>
        <taxon>Amborellaceae</taxon>
        <taxon>Amborella</taxon>
    </lineage>
</organism>
<protein>
    <submittedName>
        <fullName evidence="1">Uncharacterized protein</fullName>
    </submittedName>
</protein>
<keyword evidence="2" id="KW-1185">Reference proteome</keyword>